<dbReference type="AlphaFoldDB" id="A0A9X4KSN5"/>
<dbReference type="RefSeq" id="WP_277531534.1">
    <property type="nucleotide sequence ID" value="NZ_JAPDIA010000003.1"/>
</dbReference>
<evidence type="ECO:0000313" key="3">
    <source>
        <dbReference type="EMBL" id="MDG0809958.1"/>
    </source>
</evidence>
<dbReference type="Gene3D" id="3.40.190.10">
    <property type="entry name" value="Periplasmic binding protein-like II"/>
    <property type="match status" value="2"/>
</dbReference>
<gene>
    <name evidence="3" type="ORF">OMP40_11845</name>
</gene>
<dbReference type="SUPFAM" id="SSF53850">
    <property type="entry name" value="Periplasmic binding protein-like II"/>
    <property type="match status" value="1"/>
</dbReference>
<keyword evidence="4" id="KW-1185">Reference proteome</keyword>
<evidence type="ECO:0000313" key="4">
    <source>
        <dbReference type="Proteomes" id="UP001153404"/>
    </source>
</evidence>
<dbReference type="Proteomes" id="UP001153404">
    <property type="component" value="Unassembled WGS sequence"/>
</dbReference>
<evidence type="ECO:0000256" key="2">
    <source>
        <dbReference type="ARBA" id="ARBA00022448"/>
    </source>
</evidence>
<proteinExistence type="inferred from homology"/>
<sequence length="381" mass="41698">MKEKAGPRPWNGNSKKKYPNATIEWRKYDGDKYVNGLMTAQLIAGRAADIVINQAPAALGKAGFVIDLSDMPFVSREYDTLKSQDLYEGKVYGVPLESVTNGVFYNKRIFAELGIGAPQNWSQLLAACGKIKASGIAPILIGALDSWTANIVGVTIGQAAVYPEDPGFDKAVYEGTEKLDGPAMTRSMLMVEELAKNGYFNEDAFRIGYDEVLRRFADGKGAMVVNGNWFLGDLAADGRLPFDVGFFPIRDREGRTMLIAAGDKKVSVNARSAYPEQAKELASIMFEPDIMSVYLKEANAFSPLTGVTVDYDQQAVREMAGLLAKLPSRRQIGSYWSGAVNDKFGDMIAQTIADRKWSPANLAELQRLYDADKGLLVSRPG</sequence>
<dbReference type="PANTHER" id="PTHR43649">
    <property type="entry name" value="ARABINOSE-BINDING PROTEIN-RELATED"/>
    <property type="match status" value="1"/>
</dbReference>
<evidence type="ECO:0000256" key="1">
    <source>
        <dbReference type="ARBA" id="ARBA00008520"/>
    </source>
</evidence>
<reference evidence="3" key="1">
    <citation type="submission" date="2022-10" db="EMBL/GenBank/DDBJ databases">
        <title>Comparative genomic analysis of Cohnella hashimotonis sp. nov., isolated from the International Space Station.</title>
        <authorList>
            <person name="Simpson A."/>
            <person name="Venkateswaran K."/>
        </authorList>
    </citation>
    <scope>NUCLEOTIDE SEQUENCE</scope>
    <source>
        <strain evidence="3">DSM 28161</strain>
    </source>
</reference>
<dbReference type="PANTHER" id="PTHR43649:SF29">
    <property type="entry name" value="OSMOPROTECTIVE COMPOUNDS-BINDING PROTEIN GGTB"/>
    <property type="match status" value="1"/>
</dbReference>
<dbReference type="Pfam" id="PF01547">
    <property type="entry name" value="SBP_bac_1"/>
    <property type="match status" value="1"/>
</dbReference>
<dbReference type="InterPro" id="IPR006059">
    <property type="entry name" value="SBP"/>
</dbReference>
<name>A0A9X4KSN5_9BACL</name>
<comment type="similarity">
    <text evidence="1">Belongs to the bacterial solute-binding protein 1 family.</text>
</comment>
<protein>
    <submittedName>
        <fullName evidence="3">Extracellular solute-binding protein</fullName>
    </submittedName>
</protein>
<organism evidence="3 4">
    <name type="scientific">Cohnella rhizosphaerae</name>
    <dbReference type="NCBI Taxonomy" id="1457232"/>
    <lineage>
        <taxon>Bacteria</taxon>
        <taxon>Bacillati</taxon>
        <taxon>Bacillota</taxon>
        <taxon>Bacilli</taxon>
        <taxon>Bacillales</taxon>
        <taxon>Paenibacillaceae</taxon>
        <taxon>Cohnella</taxon>
    </lineage>
</organism>
<accession>A0A9X4KSN5</accession>
<dbReference type="InterPro" id="IPR050490">
    <property type="entry name" value="Bact_solute-bd_prot1"/>
</dbReference>
<dbReference type="EMBL" id="JAPDIA010000003">
    <property type="protein sequence ID" value="MDG0809958.1"/>
    <property type="molecule type" value="Genomic_DNA"/>
</dbReference>
<keyword evidence="2" id="KW-0813">Transport</keyword>
<comment type="caution">
    <text evidence="3">The sequence shown here is derived from an EMBL/GenBank/DDBJ whole genome shotgun (WGS) entry which is preliminary data.</text>
</comment>